<feature type="domain" description="Peptidase S1" evidence="7">
    <location>
        <begin position="22"/>
        <end position="260"/>
    </location>
</feature>
<dbReference type="PROSITE" id="PS50240">
    <property type="entry name" value="TRYPSIN_DOM"/>
    <property type="match status" value="1"/>
</dbReference>
<feature type="chain" id="PRO_5045509691" evidence="6">
    <location>
        <begin position="16"/>
        <end position="464"/>
    </location>
</feature>
<gene>
    <name evidence="8" type="ORF">OKIOD_LOCUS7456</name>
</gene>
<proteinExistence type="predicted"/>
<evidence type="ECO:0000256" key="6">
    <source>
        <dbReference type="SAM" id="SignalP"/>
    </source>
</evidence>
<reference evidence="8 9" key="1">
    <citation type="submission" date="2021-04" db="EMBL/GenBank/DDBJ databases">
        <authorList>
            <person name="Bliznina A."/>
        </authorList>
    </citation>
    <scope>NUCLEOTIDE SEQUENCE [LARGE SCALE GENOMIC DNA]</scope>
</reference>
<evidence type="ECO:0000259" key="7">
    <source>
        <dbReference type="PROSITE" id="PS50240"/>
    </source>
</evidence>
<dbReference type="PROSITE" id="PS00135">
    <property type="entry name" value="TRYPSIN_SER"/>
    <property type="match status" value="1"/>
</dbReference>
<dbReference type="InterPro" id="IPR001254">
    <property type="entry name" value="Trypsin_dom"/>
</dbReference>
<dbReference type="PROSITE" id="PS00134">
    <property type="entry name" value="TRYPSIN_HIS"/>
    <property type="match status" value="1"/>
</dbReference>
<dbReference type="EMBL" id="OU015569">
    <property type="protein sequence ID" value="CAG5098698.1"/>
    <property type="molecule type" value="Genomic_DNA"/>
</dbReference>
<keyword evidence="9" id="KW-1185">Reference proteome</keyword>
<dbReference type="InterPro" id="IPR018114">
    <property type="entry name" value="TRYPSIN_HIS"/>
</dbReference>
<dbReference type="CDD" id="cd00190">
    <property type="entry name" value="Tryp_SPc"/>
    <property type="match status" value="1"/>
</dbReference>
<feature type="signal peptide" evidence="6">
    <location>
        <begin position="1"/>
        <end position="15"/>
    </location>
</feature>
<dbReference type="Gene3D" id="2.40.10.10">
    <property type="entry name" value="Trypsin-like serine proteases"/>
    <property type="match status" value="1"/>
</dbReference>
<sequence length="464" mass="51283">MKYLLCILFISPACGLSINTRIFGGEKVEDEPGERGRFHHLALLRFSNSICSGVFIEEDWILTAAHCQPILQSTTIFAGPTTNFTSAYEYRPIKVIPHPDFNETDLNNDISLVKVESVNLSELSNDFPLSPVFPKTGDLLKQSSCYVAGYGHTSEEPHVIDGSLYFANLPLVDETTCKEHNSQIESFYGTIEYENRVCAGEIGKTDSCTGDSGGPLICSTDNNEEFVVGVTSFGPMPCGTGYGVYAKVSQYSKWIDSVVNIEEECCRTLKISSRFPELNGVYEVSENGDIFNQTESGAFVQRAEYLDRSYWLFFNTENRSTSTTRIRTNDSFQNANSTCILKEDEYVSESGSFDYQTGEISDTWTADDGSISLTCLESDPTTTVQEKTRQEKNSTHAVVESSTSSSRVLETTTRPETNSESTSESTTAQTFVSTTVLKSTTSTTKSSASPCFYFAFLIVLCIII</sequence>
<keyword evidence="2 4" id="KW-0720">Serine protease</keyword>
<keyword evidence="1 4" id="KW-0645">Protease</keyword>
<evidence type="ECO:0000256" key="1">
    <source>
        <dbReference type="ARBA" id="ARBA00022670"/>
    </source>
</evidence>
<feature type="region of interest" description="Disordered" evidence="5">
    <location>
        <begin position="380"/>
        <end position="426"/>
    </location>
</feature>
<dbReference type="PANTHER" id="PTHR24252">
    <property type="entry name" value="ACROSIN-RELATED"/>
    <property type="match status" value="1"/>
</dbReference>
<dbReference type="Pfam" id="PF00089">
    <property type="entry name" value="Trypsin"/>
    <property type="match status" value="1"/>
</dbReference>
<dbReference type="InterPro" id="IPR043504">
    <property type="entry name" value="Peptidase_S1_PA_chymotrypsin"/>
</dbReference>
<dbReference type="InterPro" id="IPR009003">
    <property type="entry name" value="Peptidase_S1_PA"/>
</dbReference>
<keyword evidence="4" id="KW-0378">Hydrolase</keyword>
<dbReference type="SMART" id="SM00020">
    <property type="entry name" value="Tryp_SPc"/>
    <property type="match status" value="1"/>
</dbReference>
<evidence type="ECO:0000256" key="2">
    <source>
        <dbReference type="ARBA" id="ARBA00022825"/>
    </source>
</evidence>
<dbReference type="PANTHER" id="PTHR24252:SF7">
    <property type="entry name" value="HYALIN"/>
    <property type="match status" value="1"/>
</dbReference>
<dbReference type="Proteomes" id="UP001158576">
    <property type="component" value="Chromosome XSR"/>
</dbReference>
<keyword evidence="6" id="KW-0732">Signal</keyword>
<dbReference type="SUPFAM" id="SSF50494">
    <property type="entry name" value="Trypsin-like serine proteases"/>
    <property type="match status" value="1"/>
</dbReference>
<protein>
    <submittedName>
        <fullName evidence="8">Oidioi.mRNA.OKI2018_I69.XSR.g15898.t1.cds</fullName>
    </submittedName>
</protein>
<evidence type="ECO:0000313" key="9">
    <source>
        <dbReference type="Proteomes" id="UP001158576"/>
    </source>
</evidence>
<evidence type="ECO:0000256" key="3">
    <source>
        <dbReference type="ARBA" id="ARBA00023157"/>
    </source>
</evidence>
<feature type="compositionally biased region" description="Low complexity" evidence="5">
    <location>
        <begin position="410"/>
        <end position="426"/>
    </location>
</feature>
<dbReference type="InterPro" id="IPR001314">
    <property type="entry name" value="Peptidase_S1A"/>
</dbReference>
<dbReference type="InterPro" id="IPR033116">
    <property type="entry name" value="TRYPSIN_SER"/>
</dbReference>
<dbReference type="PRINTS" id="PR00722">
    <property type="entry name" value="CHYMOTRYPSIN"/>
</dbReference>
<name>A0ABN7SKQ0_OIKDI</name>
<evidence type="ECO:0000256" key="5">
    <source>
        <dbReference type="SAM" id="MobiDB-lite"/>
    </source>
</evidence>
<evidence type="ECO:0000256" key="4">
    <source>
        <dbReference type="RuleBase" id="RU363034"/>
    </source>
</evidence>
<evidence type="ECO:0000313" key="8">
    <source>
        <dbReference type="EMBL" id="CAG5098698.1"/>
    </source>
</evidence>
<feature type="compositionally biased region" description="Polar residues" evidence="5">
    <location>
        <begin position="400"/>
        <end position="409"/>
    </location>
</feature>
<organism evidence="8 9">
    <name type="scientific">Oikopleura dioica</name>
    <name type="common">Tunicate</name>
    <dbReference type="NCBI Taxonomy" id="34765"/>
    <lineage>
        <taxon>Eukaryota</taxon>
        <taxon>Metazoa</taxon>
        <taxon>Chordata</taxon>
        <taxon>Tunicata</taxon>
        <taxon>Appendicularia</taxon>
        <taxon>Copelata</taxon>
        <taxon>Oikopleuridae</taxon>
        <taxon>Oikopleura</taxon>
    </lineage>
</organism>
<accession>A0ABN7SKQ0</accession>
<keyword evidence="3" id="KW-1015">Disulfide bond</keyword>